<dbReference type="GO" id="GO:0002161">
    <property type="term" value="F:aminoacyl-tRNA deacylase activity"/>
    <property type="evidence" value="ECO:0007669"/>
    <property type="project" value="InterPro"/>
</dbReference>
<protein>
    <submittedName>
        <fullName evidence="4">YbaK / prolyl-tRNA synthetases associated domain protein</fullName>
    </submittedName>
</protein>
<dbReference type="Pfam" id="PF04073">
    <property type="entry name" value="tRNA_edit"/>
    <property type="match status" value="1"/>
</dbReference>
<dbReference type="AlphaFoldDB" id="A0AAC9RHE2"/>
<evidence type="ECO:0000313" key="5">
    <source>
        <dbReference type="Proteomes" id="UP000177894"/>
    </source>
</evidence>
<evidence type="ECO:0000313" key="6">
    <source>
        <dbReference type="Proteomes" id="UP000192478"/>
    </source>
</evidence>
<dbReference type="SUPFAM" id="SSF55826">
    <property type="entry name" value="YbaK/ProRS associated domain"/>
    <property type="match status" value="1"/>
</dbReference>
<dbReference type="InterPro" id="IPR036754">
    <property type="entry name" value="YbaK/aa-tRNA-synt-asso_dom_sf"/>
</dbReference>
<reference evidence="3 5" key="1">
    <citation type="submission" date="2016-10" db="EMBL/GenBank/DDBJ databases">
        <title>Complete Genome Sequence of Acetogen Clostridium formicoaceticum ATCC 27076.</title>
        <authorList>
            <person name="Bao T."/>
            <person name="Cheng C."/>
            <person name="Zhao J."/>
            <person name="Yang S.-T."/>
            <person name="Wang J."/>
            <person name="Wang M."/>
        </authorList>
    </citation>
    <scope>NUCLEOTIDE SEQUENCE [LARGE SCALE GENOMIC DNA]</scope>
    <source>
        <strain evidence="3 5">ATCC 27076</strain>
    </source>
</reference>
<keyword evidence="5" id="KW-1185">Reference proteome</keyword>
<dbReference type="PANTHER" id="PTHR31423">
    <property type="entry name" value="YBAK DOMAIN-CONTAINING PROTEIN"/>
    <property type="match status" value="1"/>
</dbReference>
<dbReference type="CDD" id="cd04332">
    <property type="entry name" value="YbaK_like"/>
    <property type="match status" value="1"/>
</dbReference>
<reference evidence="4 6" key="2">
    <citation type="submission" date="2017-03" db="EMBL/GenBank/DDBJ databases">
        <title>Complete sequence of Clostridium formicaceticum DSM 92.</title>
        <authorList>
            <person name="Poehlein A."/>
            <person name="Karl M."/>
            <person name="Bengelsdorf F.R."/>
            <person name="Duerre P."/>
            <person name="Daniel R."/>
        </authorList>
    </citation>
    <scope>NUCLEOTIDE SEQUENCE [LARGE SCALE GENOMIC DNA]</scope>
    <source>
        <strain evidence="4 6">DSM 92</strain>
    </source>
</reference>
<dbReference type="InterPro" id="IPR007214">
    <property type="entry name" value="YbaK/aa-tRNA-synth-assoc-dom"/>
</dbReference>
<feature type="domain" description="YbaK/aminoacyl-tRNA synthetase-associated" evidence="2">
    <location>
        <begin position="44"/>
        <end position="140"/>
    </location>
</feature>
<sequence length="156" mass="18337">MYRDTMNLLKKLNIDYKEIEHEVVFDDYKIKKIKEIFKLEGIESKTLFLKTKTQNFFAFIMIESKKLQPRVIRELLDQKITMASSEETLIHTGCFPGCVAPFGYAEEVSLIVDSEIFLYNKLIFSPGVPMKTVEMTTRDFKVLLKEINNKVIYYKD</sequence>
<evidence type="ECO:0000256" key="1">
    <source>
        <dbReference type="ARBA" id="ARBA00010201"/>
    </source>
</evidence>
<proteinExistence type="inferred from homology"/>
<evidence type="ECO:0000313" key="4">
    <source>
        <dbReference type="EMBL" id="ARE87036.1"/>
    </source>
</evidence>
<organism evidence="4 6">
    <name type="scientific">Clostridium formicaceticum</name>
    <dbReference type="NCBI Taxonomy" id="1497"/>
    <lineage>
        <taxon>Bacteria</taxon>
        <taxon>Bacillati</taxon>
        <taxon>Bacillota</taxon>
        <taxon>Clostridia</taxon>
        <taxon>Eubacteriales</taxon>
        <taxon>Clostridiaceae</taxon>
        <taxon>Clostridium</taxon>
    </lineage>
</organism>
<evidence type="ECO:0000259" key="2">
    <source>
        <dbReference type="Pfam" id="PF04073"/>
    </source>
</evidence>
<dbReference type="EMBL" id="CP020559">
    <property type="protein sequence ID" value="ARE87036.1"/>
    <property type="molecule type" value="Genomic_DNA"/>
</dbReference>
<dbReference type="Proteomes" id="UP000192478">
    <property type="component" value="Chromosome"/>
</dbReference>
<dbReference type="InterPro" id="IPR040285">
    <property type="entry name" value="ProX/PRXD1"/>
</dbReference>
<dbReference type="EMBL" id="CP017603">
    <property type="protein sequence ID" value="AOY76616.1"/>
    <property type="molecule type" value="Genomic_DNA"/>
</dbReference>
<comment type="similarity">
    <text evidence="1">Belongs to the PRORSD1 family.</text>
</comment>
<accession>A0AAC9RHE2</accession>
<dbReference type="Gene3D" id="3.90.960.10">
    <property type="entry name" value="YbaK/aminoacyl-tRNA synthetase-associated domain"/>
    <property type="match status" value="1"/>
</dbReference>
<gene>
    <name evidence="3" type="ORF">BJL90_12530</name>
    <name evidence="4" type="ORF">CLFO_14210</name>
</gene>
<evidence type="ECO:0000313" key="3">
    <source>
        <dbReference type="EMBL" id="AOY76616.1"/>
    </source>
</evidence>
<name>A0AAC9RHE2_9CLOT</name>
<dbReference type="PANTHER" id="PTHR31423:SF3">
    <property type="entry name" value="PROLYL-TRNA SYNTHETASE ASSOCIATED DOMAIN-CONTAINING PROTEIN 1-RELATED"/>
    <property type="match status" value="1"/>
</dbReference>
<dbReference type="RefSeq" id="WP_070968482.1">
    <property type="nucleotide sequence ID" value="NZ_CP020559.1"/>
</dbReference>
<dbReference type="KEGG" id="cfm:BJL90_12530"/>
<dbReference type="Proteomes" id="UP000177894">
    <property type="component" value="Chromosome"/>
</dbReference>